<dbReference type="PANTHER" id="PTHR16222">
    <property type="entry name" value="ADP-RIBOSYLGLYCOHYDROLASE"/>
    <property type="match status" value="1"/>
</dbReference>
<dbReference type="GO" id="GO:0016787">
    <property type="term" value="F:hydrolase activity"/>
    <property type="evidence" value="ECO:0007669"/>
    <property type="project" value="UniProtKB-KW"/>
</dbReference>
<feature type="binding site" evidence="3">
    <location>
        <position position="255"/>
    </location>
    <ligand>
        <name>Mg(2+)</name>
        <dbReference type="ChEBI" id="CHEBI:18420"/>
        <label>1</label>
    </ligand>
</feature>
<accession>C0GKT4</accession>
<keyword evidence="3" id="KW-0460">Magnesium</keyword>
<feature type="binding site" evidence="3">
    <location>
        <position position="257"/>
    </location>
    <ligand>
        <name>Mg(2+)</name>
        <dbReference type="ChEBI" id="CHEBI:18420"/>
        <label>1</label>
    </ligand>
</feature>
<keyword evidence="5" id="KW-1185">Reference proteome</keyword>
<proteinExistence type="inferred from homology"/>
<feature type="binding site" evidence="3">
    <location>
        <position position="258"/>
    </location>
    <ligand>
        <name>Mg(2+)</name>
        <dbReference type="ChEBI" id="CHEBI:18420"/>
        <label>1</label>
    </ligand>
</feature>
<dbReference type="eggNOG" id="COG1397">
    <property type="taxonomic scope" value="Bacteria"/>
</dbReference>
<reference evidence="4 5" key="1">
    <citation type="submission" date="2009-02" db="EMBL/GenBank/DDBJ databases">
        <title>Sequencing of the draft genome and assembly of Dethiobacter alkaliphilus AHT 1.</title>
        <authorList>
            <consortium name="US DOE Joint Genome Institute (JGI-PGF)"/>
            <person name="Lucas S."/>
            <person name="Copeland A."/>
            <person name="Lapidus A."/>
            <person name="Glavina del Rio T."/>
            <person name="Dalin E."/>
            <person name="Tice H."/>
            <person name="Bruce D."/>
            <person name="Goodwin L."/>
            <person name="Pitluck S."/>
            <person name="Larimer F."/>
            <person name="Land M.L."/>
            <person name="Hauser L."/>
            <person name="Muyzer G."/>
        </authorList>
    </citation>
    <scope>NUCLEOTIDE SEQUENCE [LARGE SCALE GENOMIC DNA]</scope>
    <source>
        <strain evidence="4 5">AHT 1</strain>
    </source>
</reference>
<organism evidence="4 5">
    <name type="scientific">Dethiobacter alkaliphilus AHT 1</name>
    <dbReference type="NCBI Taxonomy" id="555088"/>
    <lineage>
        <taxon>Bacteria</taxon>
        <taxon>Bacillati</taxon>
        <taxon>Bacillota</taxon>
        <taxon>Dethiobacteria</taxon>
        <taxon>Dethiobacterales</taxon>
        <taxon>Dethiobacteraceae</taxon>
        <taxon>Dethiobacter</taxon>
    </lineage>
</organism>
<evidence type="ECO:0000313" key="4">
    <source>
        <dbReference type="EMBL" id="EEG76053.1"/>
    </source>
</evidence>
<gene>
    <name evidence="4" type="ORF">DealDRAFT_3093</name>
</gene>
<dbReference type="Gene3D" id="1.10.4080.10">
    <property type="entry name" value="ADP-ribosylation/Crystallin J1"/>
    <property type="match status" value="1"/>
</dbReference>
<dbReference type="SUPFAM" id="SSF101478">
    <property type="entry name" value="ADP-ribosylglycohydrolase"/>
    <property type="match status" value="1"/>
</dbReference>
<comment type="caution">
    <text evidence="4">The sequence shown here is derived from an EMBL/GenBank/DDBJ whole genome shotgun (WGS) entry which is preliminary data.</text>
</comment>
<evidence type="ECO:0000256" key="3">
    <source>
        <dbReference type="PIRSR" id="PIRSR605502-1"/>
    </source>
</evidence>
<protein>
    <submittedName>
        <fullName evidence="4">ADP-ribosylation/Crystallin J1</fullName>
    </submittedName>
</protein>
<evidence type="ECO:0000256" key="2">
    <source>
        <dbReference type="ARBA" id="ARBA00022801"/>
    </source>
</evidence>
<evidence type="ECO:0000313" key="5">
    <source>
        <dbReference type="Proteomes" id="UP000006443"/>
    </source>
</evidence>
<name>C0GKT4_DETAL</name>
<dbReference type="InterPro" id="IPR005502">
    <property type="entry name" value="Ribosyl_crysJ1"/>
</dbReference>
<keyword evidence="3" id="KW-0479">Metal-binding</keyword>
<dbReference type="GO" id="GO:0046872">
    <property type="term" value="F:metal ion binding"/>
    <property type="evidence" value="ECO:0007669"/>
    <property type="project" value="UniProtKB-KW"/>
</dbReference>
<comment type="cofactor">
    <cofactor evidence="3">
        <name>Mg(2+)</name>
        <dbReference type="ChEBI" id="CHEBI:18420"/>
    </cofactor>
    <text evidence="3">Binds 2 magnesium ions per subunit.</text>
</comment>
<dbReference type="STRING" id="555088.DealDRAFT_3093"/>
<sequence>MSQYGPGGITDLVSGNGGKAEITDDTQMTLFTAEGLLRAETRGRLKGICHGPSVIYFAYQRWLHTQGYPKKDDLDWIYDGWLIEVKGLHEQRAPGNSCLSALSESRRGTVSEPINNSKGCGGVMRVAPIGLYLKKEQAFELAVNCAALTHGHPSGYLSAGVLAYMIAAIIEGLDLENAVKGSLVELGKYEGHEECSEIVKRAVKLTESTEPVEAIAELGEGWVGEEALAIAVYCSLKFKDNFKEAVTAAVNHDGDSDSTGAITGNILGAYLGVDGISKDWIEKVELAEVIKQLADDLLVRYRDESEWWERYPGY</sequence>
<dbReference type="PANTHER" id="PTHR16222:SF24">
    <property type="entry name" value="ADP-RIBOSYLHYDROLASE ARH3"/>
    <property type="match status" value="1"/>
</dbReference>
<dbReference type="AlphaFoldDB" id="C0GKT4"/>
<comment type="similarity">
    <text evidence="1">Belongs to the ADP-ribosylglycohydrolase family.</text>
</comment>
<dbReference type="InterPro" id="IPR036705">
    <property type="entry name" value="Ribosyl_crysJ1_sf"/>
</dbReference>
<evidence type="ECO:0000256" key="1">
    <source>
        <dbReference type="ARBA" id="ARBA00010702"/>
    </source>
</evidence>
<dbReference type="Proteomes" id="UP000006443">
    <property type="component" value="Unassembled WGS sequence"/>
</dbReference>
<keyword evidence="2" id="KW-0378">Hydrolase</keyword>
<dbReference type="InterPro" id="IPR050792">
    <property type="entry name" value="ADP-ribosylglycohydrolase"/>
</dbReference>
<dbReference type="Pfam" id="PF03747">
    <property type="entry name" value="ADP_ribosyl_GH"/>
    <property type="match status" value="1"/>
</dbReference>
<dbReference type="EMBL" id="ACJM01000027">
    <property type="protein sequence ID" value="EEG76053.1"/>
    <property type="molecule type" value="Genomic_DNA"/>
</dbReference>